<evidence type="ECO:0000256" key="4">
    <source>
        <dbReference type="ARBA" id="ARBA00023163"/>
    </source>
</evidence>
<keyword evidence="7" id="KW-0240">DNA-directed RNA polymerase</keyword>
<dbReference type="AlphaFoldDB" id="A0A917J522"/>
<dbReference type="Pfam" id="PF08281">
    <property type="entry name" value="Sigma70_r4_2"/>
    <property type="match status" value="1"/>
</dbReference>
<protein>
    <submittedName>
        <fullName evidence="7">DNA-directed RNA polymerase sigma-70 factor</fullName>
    </submittedName>
</protein>
<keyword evidence="4" id="KW-0804">Transcription</keyword>
<dbReference type="SUPFAM" id="SSF88946">
    <property type="entry name" value="Sigma2 domain of RNA polymerase sigma factors"/>
    <property type="match status" value="1"/>
</dbReference>
<evidence type="ECO:0000259" key="5">
    <source>
        <dbReference type="Pfam" id="PF04542"/>
    </source>
</evidence>
<accession>A0A917J522</accession>
<reference evidence="7" key="1">
    <citation type="journal article" date="2014" name="Int. J. Syst. Evol. Microbiol.">
        <title>Complete genome sequence of Corynebacterium casei LMG S-19264T (=DSM 44701T), isolated from a smear-ripened cheese.</title>
        <authorList>
            <consortium name="US DOE Joint Genome Institute (JGI-PGF)"/>
            <person name="Walter F."/>
            <person name="Albersmeier A."/>
            <person name="Kalinowski J."/>
            <person name="Ruckert C."/>
        </authorList>
    </citation>
    <scope>NUCLEOTIDE SEQUENCE</scope>
    <source>
        <strain evidence="7">CGMCC 1.15290</strain>
    </source>
</reference>
<keyword evidence="3" id="KW-0731">Sigma factor</keyword>
<evidence type="ECO:0000259" key="6">
    <source>
        <dbReference type="Pfam" id="PF08281"/>
    </source>
</evidence>
<dbReference type="Gene3D" id="1.10.1740.10">
    <property type="match status" value="1"/>
</dbReference>
<feature type="domain" description="RNA polymerase sigma factor 70 region 4 type 2" evidence="6">
    <location>
        <begin position="123"/>
        <end position="172"/>
    </location>
</feature>
<dbReference type="RefSeq" id="WP_188958071.1">
    <property type="nucleotide sequence ID" value="NZ_BMIB01000006.1"/>
</dbReference>
<evidence type="ECO:0000256" key="1">
    <source>
        <dbReference type="ARBA" id="ARBA00010641"/>
    </source>
</evidence>
<dbReference type="PANTHER" id="PTHR43133:SF46">
    <property type="entry name" value="RNA POLYMERASE SIGMA-70 FACTOR ECF SUBFAMILY"/>
    <property type="match status" value="1"/>
</dbReference>
<dbReference type="InterPro" id="IPR014284">
    <property type="entry name" value="RNA_pol_sigma-70_dom"/>
</dbReference>
<gene>
    <name evidence="7" type="ORF">GCM10011379_51780</name>
</gene>
<dbReference type="InterPro" id="IPR036388">
    <property type="entry name" value="WH-like_DNA-bd_sf"/>
</dbReference>
<evidence type="ECO:0000256" key="3">
    <source>
        <dbReference type="ARBA" id="ARBA00023082"/>
    </source>
</evidence>
<dbReference type="Gene3D" id="1.10.10.10">
    <property type="entry name" value="Winged helix-like DNA-binding domain superfamily/Winged helix DNA-binding domain"/>
    <property type="match status" value="1"/>
</dbReference>
<dbReference type="InterPro" id="IPR013249">
    <property type="entry name" value="RNA_pol_sigma70_r4_t2"/>
</dbReference>
<dbReference type="InterPro" id="IPR013325">
    <property type="entry name" value="RNA_pol_sigma_r2"/>
</dbReference>
<comment type="similarity">
    <text evidence="1">Belongs to the sigma-70 factor family. ECF subfamily.</text>
</comment>
<evidence type="ECO:0000313" key="8">
    <source>
        <dbReference type="Proteomes" id="UP000627292"/>
    </source>
</evidence>
<reference evidence="7" key="2">
    <citation type="submission" date="2020-09" db="EMBL/GenBank/DDBJ databases">
        <authorList>
            <person name="Sun Q."/>
            <person name="Zhou Y."/>
        </authorList>
    </citation>
    <scope>NUCLEOTIDE SEQUENCE</scope>
    <source>
        <strain evidence="7">CGMCC 1.15290</strain>
    </source>
</reference>
<feature type="domain" description="RNA polymerase sigma-70 region 2" evidence="5">
    <location>
        <begin position="30"/>
        <end position="95"/>
    </location>
</feature>
<dbReference type="InterPro" id="IPR039425">
    <property type="entry name" value="RNA_pol_sigma-70-like"/>
</dbReference>
<dbReference type="GO" id="GO:0000428">
    <property type="term" value="C:DNA-directed RNA polymerase complex"/>
    <property type="evidence" value="ECO:0007669"/>
    <property type="project" value="UniProtKB-KW"/>
</dbReference>
<dbReference type="GO" id="GO:0016987">
    <property type="term" value="F:sigma factor activity"/>
    <property type="evidence" value="ECO:0007669"/>
    <property type="project" value="UniProtKB-KW"/>
</dbReference>
<dbReference type="Pfam" id="PF04542">
    <property type="entry name" value="Sigma70_r2"/>
    <property type="match status" value="1"/>
</dbReference>
<keyword evidence="2" id="KW-0805">Transcription regulation</keyword>
<dbReference type="GO" id="GO:0003677">
    <property type="term" value="F:DNA binding"/>
    <property type="evidence" value="ECO:0007669"/>
    <property type="project" value="InterPro"/>
</dbReference>
<dbReference type="GO" id="GO:0006352">
    <property type="term" value="P:DNA-templated transcription initiation"/>
    <property type="evidence" value="ECO:0007669"/>
    <property type="project" value="InterPro"/>
</dbReference>
<sequence length="188" mass="21276">MKRIMYTHCSDTEILNLIRSGNADAFGVLHTRYAKSALRAALKITKDLHAAEDIVQDIFLSLWRNHATIEIEDISKYLFTCVKYGSVRYLSKRGREQMPGEALPETASHLTPEDVYNSRFLEKCLQLAIDRLPEKCRVIFIDSKIKGLTAKQIAAEQGISARTVEKQVENGVSKVKKSLEKVASLFFL</sequence>
<keyword evidence="8" id="KW-1185">Reference proteome</keyword>
<evidence type="ECO:0000256" key="2">
    <source>
        <dbReference type="ARBA" id="ARBA00023015"/>
    </source>
</evidence>
<dbReference type="Proteomes" id="UP000627292">
    <property type="component" value="Unassembled WGS sequence"/>
</dbReference>
<evidence type="ECO:0000313" key="7">
    <source>
        <dbReference type="EMBL" id="GGH80628.1"/>
    </source>
</evidence>
<dbReference type="NCBIfam" id="TIGR02937">
    <property type="entry name" value="sigma70-ECF"/>
    <property type="match status" value="1"/>
</dbReference>
<dbReference type="EMBL" id="BMIB01000006">
    <property type="protein sequence ID" value="GGH80628.1"/>
    <property type="molecule type" value="Genomic_DNA"/>
</dbReference>
<dbReference type="InterPro" id="IPR007627">
    <property type="entry name" value="RNA_pol_sigma70_r2"/>
</dbReference>
<proteinExistence type="inferred from homology"/>
<dbReference type="PANTHER" id="PTHR43133">
    <property type="entry name" value="RNA POLYMERASE ECF-TYPE SIGMA FACTO"/>
    <property type="match status" value="1"/>
</dbReference>
<dbReference type="SUPFAM" id="SSF88659">
    <property type="entry name" value="Sigma3 and sigma4 domains of RNA polymerase sigma factors"/>
    <property type="match status" value="1"/>
</dbReference>
<comment type="caution">
    <text evidence="7">The sequence shown here is derived from an EMBL/GenBank/DDBJ whole genome shotgun (WGS) entry which is preliminary data.</text>
</comment>
<dbReference type="InterPro" id="IPR013324">
    <property type="entry name" value="RNA_pol_sigma_r3/r4-like"/>
</dbReference>
<name>A0A917J522_9BACT</name>
<organism evidence="7 8">
    <name type="scientific">Filimonas zeae</name>
    <dbReference type="NCBI Taxonomy" id="1737353"/>
    <lineage>
        <taxon>Bacteria</taxon>
        <taxon>Pseudomonadati</taxon>
        <taxon>Bacteroidota</taxon>
        <taxon>Chitinophagia</taxon>
        <taxon>Chitinophagales</taxon>
        <taxon>Chitinophagaceae</taxon>
        <taxon>Filimonas</taxon>
    </lineage>
</organism>